<proteinExistence type="predicted"/>
<dbReference type="Proteomes" id="UP001178288">
    <property type="component" value="Chromosome"/>
</dbReference>
<reference evidence="1" key="1">
    <citation type="submission" date="2023-05" db="EMBL/GenBank/DDBJ databases">
        <title>Comparative genomics of Bacillaceae isolates and their secondary metabolite potential.</title>
        <authorList>
            <person name="Song L."/>
            <person name="Nielsen L.J."/>
            <person name="Mohite O."/>
            <person name="Xu X."/>
            <person name="Weber T."/>
            <person name="Kovacs A.T."/>
        </authorList>
    </citation>
    <scope>NUCLEOTIDE SEQUENCE</scope>
    <source>
        <strain evidence="1">XLM17</strain>
    </source>
</reference>
<accession>A0AA95SIT3</accession>
<name>A0AA95SIT3_9BACI</name>
<organism evidence="1 2">
    <name type="scientific">Neobacillus novalis</name>
    <dbReference type="NCBI Taxonomy" id="220687"/>
    <lineage>
        <taxon>Bacteria</taxon>
        <taxon>Bacillati</taxon>
        <taxon>Bacillota</taxon>
        <taxon>Bacilli</taxon>
        <taxon>Bacillales</taxon>
        <taxon>Bacillaceae</taxon>
        <taxon>Neobacillus</taxon>
    </lineage>
</organism>
<dbReference type="RefSeq" id="WP_156482244.1">
    <property type="nucleotide sequence ID" value="NZ_CP126114.1"/>
</dbReference>
<gene>
    <name evidence="1" type="ORF">QNH39_10370</name>
</gene>
<dbReference type="KEGG" id="nnv:QNH39_10370"/>
<dbReference type="EMBL" id="CP126114">
    <property type="protein sequence ID" value="WHY88211.1"/>
    <property type="molecule type" value="Genomic_DNA"/>
</dbReference>
<sequence length="405" mass="47832">MSILTGLIANGIGDAFKSVLGSTNDKVITILEKAQKDYLKRYPKEGISKFDSFLFYEENETVLLTWIMNANIHRPFPELKILDSEEVTLEGIEFFFEKVREYIKEDPEIRSRASYELLTDLHKAIFDENSSFANNFVKQLEVIETLFHEVFRFTLWSSIVRLQEKNFLFDRQTNSTANCFNNIQTLLSRLNRNEFNKFTNIGQIEGLESLIELLKMKFTGKSHKINKLYKQKLKQIKTITGSITVQDKEYYHALGKLDIDHIDDEEQVYVKVMEQLIKINNQFIKLLEQELSEKSYVDSENKTTQRLSDHLISRSFVILSEYPETINYLKTIFEHKSITDVELAKIFEKDVIELRKELYPVLDLLQYNFNTNESTKLSILHYYRNIAHIWFEEDMEVNRLENEND</sequence>
<evidence type="ECO:0000313" key="1">
    <source>
        <dbReference type="EMBL" id="WHY88211.1"/>
    </source>
</evidence>
<dbReference type="AlphaFoldDB" id="A0AA95SIT3"/>
<evidence type="ECO:0000313" key="2">
    <source>
        <dbReference type="Proteomes" id="UP001178288"/>
    </source>
</evidence>
<protein>
    <submittedName>
        <fullName evidence="1">Uncharacterized protein</fullName>
    </submittedName>
</protein>
<keyword evidence="2" id="KW-1185">Reference proteome</keyword>